<protein>
    <submittedName>
        <fullName evidence="1">Uncharacterized protein</fullName>
    </submittedName>
</protein>
<gene>
    <name evidence="1" type="ORF">GLOINDRAFT_84965</name>
</gene>
<evidence type="ECO:0000313" key="1">
    <source>
        <dbReference type="EMBL" id="ESA06679.1"/>
    </source>
</evidence>
<dbReference type="AlphaFoldDB" id="U9TEV4"/>
<reference evidence="1" key="1">
    <citation type="submission" date="2013-07" db="EMBL/GenBank/DDBJ databases">
        <title>The genome of an arbuscular mycorrhizal fungus provides insights into the evolution of the oldest plant symbiosis.</title>
        <authorList>
            <consortium name="DOE Joint Genome Institute"/>
            <person name="Tisserant E."/>
            <person name="Malbreil M."/>
            <person name="Kuo A."/>
            <person name="Kohler A."/>
            <person name="Symeonidi A."/>
            <person name="Balestrini R."/>
            <person name="Charron P."/>
            <person name="Duensing N."/>
            <person name="Frei-dit-Frey N."/>
            <person name="Gianinazzi-Pearson V."/>
            <person name="Gilbert B."/>
            <person name="Handa Y."/>
            <person name="Hijri M."/>
            <person name="Kaul R."/>
            <person name="Kawaguchi M."/>
            <person name="Krajinski F."/>
            <person name="Lammers P."/>
            <person name="Lapierre D."/>
            <person name="Masclaux F.G."/>
            <person name="Murat C."/>
            <person name="Morin E."/>
            <person name="Ndikumana S."/>
            <person name="Pagni M."/>
            <person name="Petitpierre D."/>
            <person name="Requena N."/>
            <person name="Rosikiewicz P."/>
            <person name="Riley R."/>
            <person name="Saito K."/>
            <person name="San Clemente H."/>
            <person name="Shapiro H."/>
            <person name="van Tuinen D."/>
            <person name="Becard G."/>
            <person name="Bonfante P."/>
            <person name="Paszkowski U."/>
            <person name="Shachar-Hill Y."/>
            <person name="Young J.P."/>
            <person name="Sanders I.R."/>
            <person name="Henrissat B."/>
            <person name="Rensing S.A."/>
            <person name="Grigoriev I.V."/>
            <person name="Corradi N."/>
            <person name="Roux C."/>
            <person name="Martin F."/>
        </authorList>
    </citation>
    <scope>NUCLEOTIDE SEQUENCE</scope>
    <source>
        <strain evidence="1">DAOM 197198</strain>
    </source>
</reference>
<dbReference type="EMBL" id="KI291311">
    <property type="protein sequence ID" value="ESA06679.1"/>
    <property type="molecule type" value="Genomic_DNA"/>
</dbReference>
<dbReference type="VEuPathDB" id="FungiDB:RhiirFUN_025270"/>
<accession>U9TEV4</accession>
<name>U9TEV4_RHIID</name>
<proteinExistence type="predicted"/>
<sequence>MERFHFPKSFIVISTDVRNIYSFSNNKMSTLFPIFGIVLPRLLINQYVSQKLARFECMNNNTDVIDFFEEYEQFKLKLEKHTEEYKKKKLQEKKYLWKVIGLKANKVFPKEKFVDDVDEITMDSSFIKKLLNVVSGNNSRRLGYAHNLYYVARVFILMKIRKIFCGTNILFYSMRERFSRTKFSYKTVVKELRDMNFCISENTLSRFYRRVCTELSSVVKQNVNTLVFGCYSNILFYYTSNNPVFNSFRMDRFRRLEM</sequence>
<organism evidence="1">
    <name type="scientific">Rhizophagus irregularis (strain DAOM 181602 / DAOM 197198 / MUCL 43194)</name>
    <name type="common">Arbuscular mycorrhizal fungus</name>
    <name type="synonym">Glomus intraradices</name>
    <dbReference type="NCBI Taxonomy" id="747089"/>
    <lineage>
        <taxon>Eukaryota</taxon>
        <taxon>Fungi</taxon>
        <taxon>Fungi incertae sedis</taxon>
        <taxon>Mucoromycota</taxon>
        <taxon>Glomeromycotina</taxon>
        <taxon>Glomeromycetes</taxon>
        <taxon>Glomerales</taxon>
        <taxon>Glomeraceae</taxon>
        <taxon>Rhizophagus</taxon>
    </lineage>
</organism>
<dbReference type="HOGENOM" id="CLU_1078278_0_0_1"/>